<dbReference type="RefSeq" id="WP_387960508.1">
    <property type="nucleotide sequence ID" value="NZ_JBHSGP010000005.1"/>
</dbReference>
<evidence type="ECO:0000313" key="2">
    <source>
        <dbReference type="EMBL" id="MFC4721109.1"/>
    </source>
</evidence>
<name>A0ABV9N114_9FLAO</name>
<protein>
    <submittedName>
        <fullName evidence="2">Glycosyltransferase family 2 protein</fullName>
        <ecNumber evidence="2">2.4.-.-</ecNumber>
    </submittedName>
</protein>
<feature type="domain" description="Glycosyltransferase 2-like" evidence="1">
    <location>
        <begin position="4"/>
        <end position="180"/>
    </location>
</feature>
<organism evidence="2 3">
    <name type="scientific">Geojedonia litorea</name>
    <dbReference type="NCBI Taxonomy" id="1268269"/>
    <lineage>
        <taxon>Bacteria</taxon>
        <taxon>Pseudomonadati</taxon>
        <taxon>Bacteroidota</taxon>
        <taxon>Flavobacteriia</taxon>
        <taxon>Flavobacteriales</taxon>
        <taxon>Flavobacteriaceae</taxon>
        <taxon>Geojedonia</taxon>
    </lineage>
</organism>
<evidence type="ECO:0000313" key="3">
    <source>
        <dbReference type="Proteomes" id="UP001595953"/>
    </source>
</evidence>
<accession>A0ABV9N114</accession>
<dbReference type="PANTHER" id="PTHR43179">
    <property type="entry name" value="RHAMNOSYLTRANSFERASE WBBL"/>
    <property type="match status" value="1"/>
</dbReference>
<dbReference type="InterPro" id="IPR029044">
    <property type="entry name" value="Nucleotide-diphossugar_trans"/>
</dbReference>
<sequence>MKLSIVIVNYNVRYFLELCLNSVKAATKTINSEIIVVDNASVDGSCDMVKSLFPEVVLVENVENEGFSKANNKGVKIAKGKFICILNPDTVVAEDTFTILLDFAQLQNNLGILGCRLIDGRGHFLPESKRNVPSPKVAFKKLIGNSKYYYANQIEQFNVAKTPILVGAFMIMKKEIFDSVGGFDEDYFMYGEDIDLSYKIHQLGYDNFYNGTTTVIHFKGESTLRDKNYAKRFYGAMELFYKKHFKSRALINILVLCGVRLVYLFRQKPKEFKMSVNNYVLISEQFPLGLKEALNHPVYMCKTMGAVDINTEIILDSNFLDFKSIIDYYNDKEINKMARFKILPKNSNFILGSNSSKTRGDVIIFKSN</sequence>
<proteinExistence type="predicted"/>
<keyword evidence="2" id="KW-0808">Transferase</keyword>
<dbReference type="EMBL" id="JBHSGP010000005">
    <property type="protein sequence ID" value="MFC4721109.1"/>
    <property type="molecule type" value="Genomic_DNA"/>
</dbReference>
<dbReference type="Gene3D" id="3.90.550.10">
    <property type="entry name" value="Spore Coat Polysaccharide Biosynthesis Protein SpsA, Chain A"/>
    <property type="match status" value="1"/>
</dbReference>
<dbReference type="SUPFAM" id="SSF53448">
    <property type="entry name" value="Nucleotide-diphospho-sugar transferases"/>
    <property type="match status" value="1"/>
</dbReference>
<dbReference type="GO" id="GO:0016757">
    <property type="term" value="F:glycosyltransferase activity"/>
    <property type="evidence" value="ECO:0007669"/>
    <property type="project" value="UniProtKB-KW"/>
</dbReference>
<dbReference type="InterPro" id="IPR001173">
    <property type="entry name" value="Glyco_trans_2-like"/>
</dbReference>
<keyword evidence="3" id="KW-1185">Reference proteome</keyword>
<keyword evidence="2" id="KW-0328">Glycosyltransferase</keyword>
<gene>
    <name evidence="2" type="ORF">ACFO5O_02165</name>
</gene>
<dbReference type="EC" id="2.4.-.-" evidence="2"/>
<comment type="caution">
    <text evidence="2">The sequence shown here is derived from an EMBL/GenBank/DDBJ whole genome shotgun (WGS) entry which is preliminary data.</text>
</comment>
<reference evidence="3" key="1">
    <citation type="journal article" date="2019" name="Int. J. Syst. Evol. Microbiol.">
        <title>The Global Catalogue of Microorganisms (GCM) 10K type strain sequencing project: providing services to taxonomists for standard genome sequencing and annotation.</title>
        <authorList>
            <consortium name="The Broad Institute Genomics Platform"/>
            <consortium name="The Broad Institute Genome Sequencing Center for Infectious Disease"/>
            <person name="Wu L."/>
            <person name="Ma J."/>
        </authorList>
    </citation>
    <scope>NUCLEOTIDE SEQUENCE [LARGE SCALE GENOMIC DNA]</scope>
    <source>
        <strain evidence="3">CCUG 63682</strain>
    </source>
</reference>
<dbReference type="CDD" id="cd04186">
    <property type="entry name" value="GT_2_like_c"/>
    <property type="match status" value="1"/>
</dbReference>
<dbReference type="Proteomes" id="UP001595953">
    <property type="component" value="Unassembled WGS sequence"/>
</dbReference>
<dbReference type="Pfam" id="PF00535">
    <property type="entry name" value="Glycos_transf_2"/>
    <property type="match status" value="1"/>
</dbReference>
<evidence type="ECO:0000259" key="1">
    <source>
        <dbReference type="Pfam" id="PF00535"/>
    </source>
</evidence>
<dbReference type="PANTHER" id="PTHR43179:SF7">
    <property type="entry name" value="RHAMNOSYLTRANSFERASE WBBL"/>
    <property type="match status" value="1"/>
</dbReference>